<dbReference type="InterPro" id="IPR005738">
    <property type="entry name" value="TopoIII"/>
</dbReference>
<dbReference type="InterPro" id="IPR013826">
    <property type="entry name" value="Topo_IA_cen_sub3"/>
</dbReference>
<dbReference type="RefSeq" id="WP_110462515.1">
    <property type="nucleotide sequence ID" value="NZ_QKMR01000014.1"/>
</dbReference>
<dbReference type="NCBIfam" id="NF005829">
    <property type="entry name" value="PRK07726.1"/>
    <property type="match status" value="1"/>
</dbReference>
<dbReference type="Gene3D" id="1.10.460.10">
    <property type="entry name" value="Topoisomerase I, domain 2"/>
    <property type="match status" value="1"/>
</dbReference>
<reference evidence="15 16" key="1">
    <citation type="submission" date="2018-06" db="EMBL/GenBank/DDBJ databases">
        <title>Genomic Encyclopedia of Type Strains, Phase I: the one thousand microbial genomes (KMG-I) project.</title>
        <authorList>
            <person name="Kyrpides N."/>
        </authorList>
    </citation>
    <scope>NUCLEOTIDE SEQUENCE [LARGE SCALE GENOMIC DNA]</scope>
    <source>
        <strain evidence="15 16">DSM 19573</strain>
    </source>
</reference>
<dbReference type="EC" id="5.6.2.1" evidence="3"/>
<evidence type="ECO:0000256" key="7">
    <source>
        <dbReference type="ARBA" id="ARBA00023125"/>
    </source>
</evidence>
<sequence length="646" mass="73422">MGKRLFITEKPSVAASFAGILGLQIAKNDRGKGFAENNEIIVSWCFGHLVTMAYPDAYDSKYKEWKIEQLPIIPSEYKYTVIDERGIGKQFNVIKTLMCREDVEMIYACTDSGREGEYIFRLVYAQSGCNKPAKRVWISSQTEESIKRGIDEAKSINAYDLLAKAAYSRAKEDWLFGMNLSRMYTCQYGRILSNSLKESKSSVIPIGRVMTCVLGLVVDRELEIRNFVPQKHYGIKASFKSQDTGIEYAGRWQPKKSKGRKASEEEEQDKYIGREEAEETIERLTGKEAVIKKVEVKVKNEQPPLLFNLAELQSEANKKFKLPVEKTLEIAQSLYEKKLISYPRTDSRVLSTDVVGEIPKVLNGLYKNEEFKDYILRIKEQGELKVTKTTKRYVDNSKVTDHYAIIPTYVTARLSGMDTNAAKIYSLIVKRFLAVFYPAAQYNTVKVETNIDGETFVSNAKTLLSLGWKEVYEVSAKKDEEEITDSPIHKLVKNEKSEVLGFELEEKETKPPSRYTDGSLIITMEKAGKFIENEELREQIKTCGIGTSATRAGIIKKLREIGHISIHSKTQVVTPTLKGEAIVKLVRRTAKELLNPSLTASWEKGLSMIENGETTEAIFMEKLHGYITRSIEKVKNIRDNRNILNL</sequence>
<dbReference type="InterPro" id="IPR013497">
    <property type="entry name" value="Topo_IA_cen"/>
</dbReference>
<dbReference type="SMART" id="SM00436">
    <property type="entry name" value="TOP1Bc"/>
    <property type="match status" value="1"/>
</dbReference>
<evidence type="ECO:0000313" key="15">
    <source>
        <dbReference type="EMBL" id="PYG87118.1"/>
    </source>
</evidence>
<gene>
    <name evidence="15" type="ORF">LY28_02501</name>
</gene>
<dbReference type="GO" id="GO:0006281">
    <property type="term" value="P:DNA repair"/>
    <property type="evidence" value="ECO:0007669"/>
    <property type="project" value="TreeGrafter"/>
</dbReference>
<protein>
    <recommendedName>
        <fullName evidence="3">DNA topoisomerase</fullName>
        <ecNumber evidence="3">5.6.2.1</ecNumber>
    </recommendedName>
    <alternativeName>
        <fullName evidence="12">Omega-protein</fullName>
    </alternativeName>
    <alternativeName>
        <fullName evidence="11">Relaxing enzyme</fullName>
    </alternativeName>
    <alternativeName>
        <fullName evidence="9">Swivelase</fullName>
    </alternativeName>
    <alternativeName>
        <fullName evidence="10">Untwisting enzyme</fullName>
    </alternativeName>
</protein>
<dbReference type="GO" id="GO:0006265">
    <property type="term" value="P:DNA topological change"/>
    <property type="evidence" value="ECO:0007669"/>
    <property type="project" value="InterPro"/>
</dbReference>
<evidence type="ECO:0000256" key="1">
    <source>
        <dbReference type="ARBA" id="ARBA00000213"/>
    </source>
</evidence>
<dbReference type="OrthoDB" id="9803554at2"/>
<dbReference type="NCBIfam" id="TIGR01056">
    <property type="entry name" value="topB"/>
    <property type="match status" value="1"/>
</dbReference>
<dbReference type="AlphaFoldDB" id="A0A318XKY1"/>
<organism evidence="15 16">
    <name type="scientific">Ruminiclostridium sufflavum DSM 19573</name>
    <dbReference type="NCBI Taxonomy" id="1121337"/>
    <lineage>
        <taxon>Bacteria</taxon>
        <taxon>Bacillati</taxon>
        <taxon>Bacillota</taxon>
        <taxon>Clostridia</taxon>
        <taxon>Eubacteriales</taxon>
        <taxon>Oscillospiraceae</taxon>
        <taxon>Ruminiclostridium</taxon>
    </lineage>
</organism>
<evidence type="ECO:0000256" key="6">
    <source>
        <dbReference type="ARBA" id="ARBA00023029"/>
    </source>
</evidence>
<dbReference type="GO" id="GO:0046872">
    <property type="term" value="F:metal ion binding"/>
    <property type="evidence" value="ECO:0007669"/>
    <property type="project" value="UniProtKB-KW"/>
</dbReference>
<proteinExistence type="inferred from homology"/>
<evidence type="ECO:0000256" key="2">
    <source>
        <dbReference type="ARBA" id="ARBA00009446"/>
    </source>
</evidence>
<dbReference type="InterPro" id="IPR023406">
    <property type="entry name" value="Topo_IA_AS"/>
</dbReference>
<evidence type="ECO:0000256" key="10">
    <source>
        <dbReference type="ARBA" id="ARBA00031985"/>
    </source>
</evidence>
<comment type="caution">
    <text evidence="15">The sequence shown here is derived from an EMBL/GenBank/DDBJ whole genome shotgun (WGS) entry which is preliminary data.</text>
</comment>
<dbReference type="SMART" id="SM00493">
    <property type="entry name" value="TOPRIM"/>
    <property type="match status" value="1"/>
</dbReference>
<feature type="region of interest" description="Disordered" evidence="13">
    <location>
        <begin position="250"/>
        <end position="269"/>
    </location>
</feature>
<dbReference type="Gene3D" id="2.70.20.10">
    <property type="entry name" value="Topoisomerase I, domain 3"/>
    <property type="match status" value="1"/>
</dbReference>
<dbReference type="InterPro" id="IPR003601">
    <property type="entry name" value="Topo_IA_2"/>
</dbReference>
<dbReference type="InterPro" id="IPR003602">
    <property type="entry name" value="Topo_IA_DNA-bd_dom"/>
</dbReference>
<dbReference type="Pfam" id="PF01131">
    <property type="entry name" value="Topoisom_bac"/>
    <property type="match status" value="1"/>
</dbReference>
<dbReference type="SUPFAM" id="SSF56712">
    <property type="entry name" value="Prokaryotic type I DNA topoisomerase"/>
    <property type="match status" value="1"/>
</dbReference>
<dbReference type="Gene3D" id="1.10.290.10">
    <property type="entry name" value="Topoisomerase I, domain 4"/>
    <property type="match status" value="1"/>
</dbReference>
<dbReference type="InterPro" id="IPR013825">
    <property type="entry name" value="Topo_IA_cen_sub2"/>
</dbReference>
<dbReference type="GO" id="GO:0043597">
    <property type="term" value="C:cytoplasmic replication fork"/>
    <property type="evidence" value="ECO:0007669"/>
    <property type="project" value="TreeGrafter"/>
</dbReference>
<keyword evidence="7" id="KW-0238">DNA-binding</keyword>
<evidence type="ECO:0000256" key="12">
    <source>
        <dbReference type="ARBA" id="ARBA00032877"/>
    </source>
</evidence>
<keyword evidence="16" id="KW-1185">Reference proteome</keyword>
<evidence type="ECO:0000256" key="5">
    <source>
        <dbReference type="ARBA" id="ARBA00022842"/>
    </source>
</evidence>
<evidence type="ECO:0000256" key="8">
    <source>
        <dbReference type="ARBA" id="ARBA00023235"/>
    </source>
</evidence>
<keyword evidence="8 15" id="KW-0413">Isomerase</keyword>
<dbReference type="InterPro" id="IPR000380">
    <property type="entry name" value="Topo_IA"/>
</dbReference>
<name>A0A318XKY1_9FIRM</name>
<dbReference type="Proteomes" id="UP000248132">
    <property type="component" value="Unassembled WGS sequence"/>
</dbReference>
<evidence type="ECO:0000259" key="14">
    <source>
        <dbReference type="PROSITE" id="PS52039"/>
    </source>
</evidence>
<dbReference type="InterPro" id="IPR013824">
    <property type="entry name" value="Topo_IA_cen_sub1"/>
</dbReference>
<dbReference type="PANTHER" id="PTHR11390:SF21">
    <property type="entry name" value="DNA TOPOISOMERASE 3-ALPHA"/>
    <property type="match status" value="1"/>
</dbReference>
<dbReference type="InterPro" id="IPR034144">
    <property type="entry name" value="TOPRIM_TopoIII"/>
</dbReference>
<dbReference type="InterPro" id="IPR023405">
    <property type="entry name" value="Topo_IA_core_domain"/>
</dbReference>
<evidence type="ECO:0000256" key="13">
    <source>
        <dbReference type="SAM" id="MobiDB-lite"/>
    </source>
</evidence>
<evidence type="ECO:0000256" key="9">
    <source>
        <dbReference type="ARBA" id="ARBA00030003"/>
    </source>
</evidence>
<dbReference type="SMART" id="SM00437">
    <property type="entry name" value="TOP1Ac"/>
    <property type="match status" value="1"/>
</dbReference>
<dbReference type="Gene3D" id="3.40.50.140">
    <property type="match status" value="1"/>
</dbReference>
<dbReference type="GO" id="GO:0006310">
    <property type="term" value="P:DNA recombination"/>
    <property type="evidence" value="ECO:0007669"/>
    <property type="project" value="TreeGrafter"/>
</dbReference>
<dbReference type="PROSITE" id="PS00396">
    <property type="entry name" value="TOPO_IA_1"/>
    <property type="match status" value="1"/>
</dbReference>
<accession>A0A318XKY1</accession>
<feature type="domain" description="Topo IA-type catalytic" evidence="14">
    <location>
        <begin position="159"/>
        <end position="631"/>
    </location>
</feature>
<dbReference type="GO" id="GO:0003677">
    <property type="term" value="F:DNA binding"/>
    <property type="evidence" value="ECO:0007669"/>
    <property type="project" value="UniProtKB-KW"/>
</dbReference>
<dbReference type="PRINTS" id="PR00417">
    <property type="entry name" value="PRTPISMRASEI"/>
</dbReference>
<comment type="similarity">
    <text evidence="2">Belongs to the type IA topoisomerase family.</text>
</comment>
<evidence type="ECO:0000313" key="16">
    <source>
        <dbReference type="Proteomes" id="UP000248132"/>
    </source>
</evidence>
<dbReference type="GO" id="GO:0003917">
    <property type="term" value="F:DNA topoisomerase type I (single strand cut, ATP-independent) activity"/>
    <property type="evidence" value="ECO:0007669"/>
    <property type="project" value="UniProtKB-EC"/>
</dbReference>
<dbReference type="Pfam" id="PF01751">
    <property type="entry name" value="Toprim"/>
    <property type="match status" value="1"/>
</dbReference>
<evidence type="ECO:0000256" key="11">
    <source>
        <dbReference type="ARBA" id="ARBA00032235"/>
    </source>
</evidence>
<comment type="catalytic activity">
    <reaction evidence="1">
        <text>ATP-independent breakage of single-stranded DNA, followed by passage and rejoining.</text>
        <dbReference type="EC" id="5.6.2.1"/>
    </reaction>
</comment>
<evidence type="ECO:0000256" key="4">
    <source>
        <dbReference type="ARBA" id="ARBA00022723"/>
    </source>
</evidence>
<keyword evidence="6" id="KW-0799">Topoisomerase</keyword>
<dbReference type="EMBL" id="QKMR01000014">
    <property type="protein sequence ID" value="PYG87118.1"/>
    <property type="molecule type" value="Genomic_DNA"/>
</dbReference>
<dbReference type="CDD" id="cd03362">
    <property type="entry name" value="TOPRIM_TopoIA_TopoIII"/>
    <property type="match status" value="1"/>
</dbReference>
<dbReference type="CDD" id="cd00186">
    <property type="entry name" value="TOP1Ac"/>
    <property type="match status" value="1"/>
</dbReference>
<dbReference type="InterPro" id="IPR006171">
    <property type="entry name" value="TOPRIM_dom"/>
</dbReference>
<dbReference type="PROSITE" id="PS52039">
    <property type="entry name" value="TOPO_IA_2"/>
    <property type="match status" value="1"/>
</dbReference>
<keyword evidence="4" id="KW-0479">Metal-binding</keyword>
<evidence type="ECO:0000256" key="3">
    <source>
        <dbReference type="ARBA" id="ARBA00012891"/>
    </source>
</evidence>
<keyword evidence="5" id="KW-0460">Magnesium</keyword>
<dbReference type="PANTHER" id="PTHR11390">
    <property type="entry name" value="PROKARYOTIC DNA TOPOISOMERASE"/>
    <property type="match status" value="1"/>
</dbReference>